<proteinExistence type="predicted"/>
<dbReference type="RefSeq" id="WP_185150086.1">
    <property type="nucleotide sequence ID" value="NZ_JBJHRI010000001.1"/>
</dbReference>
<sequence length="51" mass="5764">MSKLWQAIRLNRALKGIKRLWNRIPDGLIAGTSPPYARVASLVRSLQNGFE</sequence>
<dbReference type="EMBL" id="CP126056">
    <property type="protein sequence ID" value="WHX10246.1"/>
    <property type="molecule type" value="Genomic_DNA"/>
</dbReference>
<evidence type="ECO:0000313" key="1">
    <source>
        <dbReference type="EMBL" id="WHX10246.1"/>
    </source>
</evidence>
<name>A0AA95HPH2_9BACT</name>
<accession>A0AA95HPH2</accession>
<reference evidence="1" key="1">
    <citation type="journal article" date="2023" name="Nat. Commun.">
        <title>Identification of a novel Human Milk Oligosaccharides utilization cluster in the infant gut commensal Bacteroides dorei.</title>
        <authorList>
            <person name="Kijner S."/>
            <person name="Ennis D."/>
            <person name="Shmorak S."/>
            <person name="Florentin A."/>
            <person name="Yassour M."/>
        </authorList>
    </citation>
    <scope>NUCLEOTIDE SEQUENCE</scope>
    <source>
        <strain evidence="1">2</strain>
    </source>
</reference>
<evidence type="ECO:0000313" key="2">
    <source>
        <dbReference type="Proteomes" id="UP001177934"/>
    </source>
</evidence>
<protein>
    <submittedName>
        <fullName evidence="1">Uncharacterized protein</fullName>
    </submittedName>
</protein>
<organism evidence="1 2">
    <name type="scientific">Phocaeicola dorei</name>
    <dbReference type="NCBI Taxonomy" id="357276"/>
    <lineage>
        <taxon>Bacteria</taxon>
        <taxon>Pseudomonadati</taxon>
        <taxon>Bacteroidota</taxon>
        <taxon>Bacteroidia</taxon>
        <taxon>Bacteroidales</taxon>
        <taxon>Bacteroidaceae</taxon>
        <taxon>Phocaeicola</taxon>
    </lineage>
</organism>
<gene>
    <name evidence="1" type="ORF">QNN11_01375</name>
</gene>
<dbReference type="Proteomes" id="UP001177934">
    <property type="component" value="Chromosome"/>
</dbReference>
<dbReference type="AlphaFoldDB" id="A0AA95HPH2"/>